<dbReference type="GO" id="GO:0005506">
    <property type="term" value="F:iron ion binding"/>
    <property type="evidence" value="ECO:0007669"/>
    <property type="project" value="InterPro"/>
</dbReference>
<keyword evidence="11" id="KW-1185">Reference proteome</keyword>
<evidence type="ECO:0000256" key="7">
    <source>
        <dbReference type="ARBA" id="ARBA00023033"/>
    </source>
</evidence>
<protein>
    <submittedName>
        <fullName evidence="10">Cytochrome P450</fullName>
    </submittedName>
</protein>
<name>A0A8T8X0U4_ASPJA</name>
<comment type="cofactor">
    <cofactor evidence="1 8">
        <name>heme</name>
        <dbReference type="ChEBI" id="CHEBI:30413"/>
    </cofactor>
</comment>
<evidence type="ECO:0000256" key="9">
    <source>
        <dbReference type="RuleBase" id="RU000461"/>
    </source>
</evidence>
<keyword evidence="7 9" id="KW-0503">Monooxygenase</keyword>
<dbReference type="EMBL" id="KZ824795">
    <property type="protein sequence ID" value="RAH81520.1"/>
    <property type="molecule type" value="Genomic_DNA"/>
</dbReference>
<evidence type="ECO:0000256" key="1">
    <source>
        <dbReference type="ARBA" id="ARBA00001971"/>
    </source>
</evidence>
<dbReference type="GO" id="GO:0004497">
    <property type="term" value="F:monooxygenase activity"/>
    <property type="evidence" value="ECO:0007669"/>
    <property type="project" value="UniProtKB-KW"/>
</dbReference>
<dbReference type="OrthoDB" id="1470350at2759"/>
<proteinExistence type="inferred from homology"/>
<dbReference type="Gene3D" id="1.10.630.10">
    <property type="entry name" value="Cytochrome P450"/>
    <property type="match status" value="1"/>
</dbReference>
<dbReference type="InterPro" id="IPR050364">
    <property type="entry name" value="Cytochrome_P450_fung"/>
</dbReference>
<keyword evidence="4 8" id="KW-0479">Metal-binding</keyword>
<dbReference type="PANTHER" id="PTHR46300:SF1">
    <property type="entry name" value="P450, PUTATIVE (EUROFUNG)-RELATED"/>
    <property type="match status" value="1"/>
</dbReference>
<comment type="similarity">
    <text evidence="2 9">Belongs to the cytochrome P450 family.</text>
</comment>
<dbReference type="InterPro" id="IPR002401">
    <property type="entry name" value="Cyt_P450_E_grp-I"/>
</dbReference>
<dbReference type="Pfam" id="PF00067">
    <property type="entry name" value="p450"/>
    <property type="match status" value="1"/>
</dbReference>
<sequence length="471" mass="54539">MKRHQYPPEPPPLPIIGNLHQFPWRDSWRALSTWHNQYGSIFTVWVGFHPVVIVGSFQCAKELFEQRGAIYGSRPAYFADAIGSDSLAVALPYGPRWRRHRLLLHALLNERQCNDYINLQDLECKQLLWELLSTNDFAGRFHRFAARLTFALAYGRRLERGDEPEVREIDRIMRELLGEVCLPGVAFPILDHLPDWLASWRKRAARLQESQARFFSYHMQRALHTTETKTWSHTVRDLARTRWPESMFSVDEMAHVVGVNYEAGSNTTAFVLEVFVLVAVLQRPAVQRAQAELDQVVGCQRMPTLYDMPWLPYLQAFVEEVLRWRPVVPGGLHHCTIQDDDYMGYRIPKGATVIRNHWSLEFDEHVFQDPHSFLPESWIKNPDLPTCAFGLGRRLCPGEHLARSSLHLVISRMLWASDIQHVGNAPPDPFAMTQGISSRPQPFKAKFRPRSRLHQAVIETEWENMMDGHLI</sequence>
<dbReference type="PRINTS" id="PR00463">
    <property type="entry name" value="EP450I"/>
</dbReference>
<organism evidence="10 11">
    <name type="scientific">Aspergillus japonicus CBS 114.51</name>
    <dbReference type="NCBI Taxonomy" id="1448312"/>
    <lineage>
        <taxon>Eukaryota</taxon>
        <taxon>Fungi</taxon>
        <taxon>Dikarya</taxon>
        <taxon>Ascomycota</taxon>
        <taxon>Pezizomycotina</taxon>
        <taxon>Eurotiomycetes</taxon>
        <taxon>Eurotiomycetidae</taxon>
        <taxon>Eurotiales</taxon>
        <taxon>Aspergillaceae</taxon>
        <taxon>Aspergillus</taxon>
        <taxon>Aspergillus subgen. Circumdati</taxon>
    </lineage>
</organism>
<gene>
    <name evidence="10" type="ORF">BO86DRAFT_313595</name>
</gene>
<dbReference type="InterPro" id="IPR017972">
    <property type="entry name" value="Cyt_P450_CS"/>
</dbReference>
<evidence type="ECO:0000313" key="11">
    <source>
        <dbReference type="Proteomes" id="UP000249497"/>
    </source>
</evidence>
<evidence type="ECO:0000256" key="2">
    <source>
        <dbReference type="ARBA" id="ARBA00010617"/>
    </source>
</evidence>
<evidence type="ECO:0000256" key="6">
    <source>
        <dbReference type="ARBA" id="ARBA00023004"/>
    </source>
</evidence>
<dbReference type="AlphaFoldDB" id="A0A8T8X0U4"/>
<dbReference type="GO" id="GO:0016705">
    <property type="term" value="F:oxidoreductase activity, acting on paired donors, with incorporation or reduction of molecular oxygen"/>
    <property type="evidence" value="ECO:0007669"/>
    <property type="project" value="InterPro"/>
</dbReference>
<accession>A0A8T8X0U4</accession>
<dbReference type="InterPro" id="IPR001128">
    <property type="entry name" value="Cyt_P450"/>
</dbReference>
<dbReference type="CDD" id="cd11065">
    <property type="entry name" value="CYP64-like"/>
    <property type="match status" value="1"/>
</dbReference>
<dbReference type="SUPFAM" id="SSF48264">
    <property type="entry name" value="Cytochrome P450"/>
    <property type="match status" value="1"/>
</dbReference>
<dbReference type="Proteomes" id="UP000249497">
    <property type="component" value="Unassembled WGS sequence"/>
</dbReference>
<keyword evidence="3 8" id="KW-0349">Heme</keyword>
<dbReference type="PRINTS" id="PR00385">
    <property type="entry name" value="P450"/>
</dbReference>
<feature type="binding site" description="axial binding residue" evidence="8">
    <location>
        <position position="396"/>
    </location>
    <ligand>
        <name>heme</name>
        <dbReference type="ChEBI" id="CHEBI:30413"/>
    </ligand>
    <ligandPart>
        <name>Fe</name>
        <dbReference type="ChEBI" id="CHEBI:18248"/>
    </ligandPart>
</feature>
<dbReference type="GO" id="GO:0020037">
    <property type="term" value="F:heme binding"/>
    <property type="evidence" value="ECO:0007669"/>
    <property type="project" value="InterPro"/>
</dbReference>
<dbReference type="RefSeq" id="XP_025527414.1">
    <property type="nucleotide sequence ID" value="XM_025668014.1"/>
</dbReference>
<evidence type="ECO:0000256" key="4">
    <source>
        <dbReference type="ARBA" id="ARBA00022723"/>
    </source>
</evidence>
<evidence type="ECO:0000256" key="8">
    <source>
        <dbReference type="PIRSR" id="PIRSR602401-1"/>
    </source>
</evidence>
<evidence type="ECO:0000313" key="10">
    <source>
        <dbReference type="EMBL" id="RAH81520.1"/>
    </source>
</evidence>
<dbReference type="PROSITE" id="PS00086">
    <property type="entry name" value="CYTOCHROME_P450"/>
    <property type="match status" value="1"/>
</dbReference>
<keyword evidence="5 9" id="KW-0560">Oxidoreductase</keyword>
<evidence type="ECO:0000256" key="5">
    <source>
        <dbReference type="ARBA" id="ARBA00023002"/>
    </source>
</evidence>
<evidence type="ECO:0000256" key="3">
    <source>
        <dbReference type="ARBA" id="ARBA00022617"/>
    </source>
</evidence>
<reference evidence="10 11" key="1">
    <citation type="submission" date="2018-02" db="EMBL/GenBank/DDBJ databases">
        <title>The genomes of Aspergillus section Nigri reveals drivers in fungal speciation.</title>
        <authorList>
            <consortium name="DOE Joint Genome Institute"/>
            <person name="Vesth T.C."/>
            <person name="Nybo J."/>
            <person name="Theobald S."/>
            <person name="Brandl J."/>
            <person name="Frisvad J.C."/>
            <person name="Nielsen K.F."/>
            <person name="Lyhne E.K."/>
            <person name="Kogle M.E."/>
            <person name="Kuo A."/>
            <person name="Riley R."/>
            <person name="Clum A."/>
            <person name="Nolan M."/>
            <person name="Lipzen A."/>
            <person name="Salamov A."/>
            <person name="Henrissat B."/>
            <person name="Wiebenga A."/>
            <person name="De vries R.P."/>
            <person name="Grigoriev I.V."/>
            <person name="Mortensen U.H."/>
            <person name="Andersen M.R."/>
            <person name="Baker S.E."/>
        </authorList>
    </citation>
    <scope>NUCLEOTIDE SEQUENCE [LARGE SCALE GENOMIC DNA]</scope>
    <source>
        <strain evidence="10 11">CBS 114.51</strain>
    </source>
</reference>
<dbReference type="GeneID" id="37171706"/>
<dbReference type="PANTHER" id="PTHR46300">
    <property type="entry name" value="P450, PUTATIVE (EUROFUNG)-RELATED-RELATED"/>
    <property type="match status" value="1"/>
</dbReference>
<keyword evidence="6 8" id="KW-0408">Iron</keyword>
<dbReference type="InterPro" id="IPR036396">
    <property type="entry name" value="Cyt_P450_sf"/>
</dbReference>